<sequence length="68" mass="7664">MSSQRISQAMERIDAALARIETQAALARHVDASRNLAPPELVERHEALREIVDTSLAELDSLIERLER</sequence>
<reference evidence="1 2" key="1">
    <citation type="submission" date="2020-05" db="EMBL/GenBank/DDBJ databases">
        <title>Erythrobacter mangrovi sp. nov., isolated from rhizosphere soil of mangrove plant (Kandelia candel).</title>
        <authorList>
            <person name="Ye Y.H."/>
        </authorList>
    </citation>
    <scope>NUCLEOTIDE SEQUENCE [LARGE SCALE GENOMIC DNA]</scope>
    <source>
        <strain evidence="1 2">EB310</strain>
    </source>
</reference>
<dbReference type="RefSeq" id="WP_173214298.1">
    <property type="nucleotide sequence ID" value="NZ_CP053921.1"/>
</dbReference>
<evidence type="ECO:0000313" key="1">
    <source>
        <dbReference type="EMBL" id="QKG71418.1"/>
    </source>
</evidence>
<evidence type="ECO:0000313" key="2">
    <source>
        <dbReference type="Proteomes" id="UP000504693"/>
    </source>
</evidence>
<organism evidence="1 2">
    <name type="scientific">Erythrobacter mangrovi</name>
    <dbReference type="NCBI Taxonomy" id="2739433"/>
    <lineage>
        <taxon>Bacteria</taxon>
        <taxon>Pseudomonadati</taxon>
        <taxon>Pseudomonadota</taxon>
        <taxon>Alphaproteobacteria</taxon>
        <taxon>Sphingomonadales</taxon>
        <taxon>Erythrobacteraceae</taxon>
        <taxon>Erythrobacter/Porphyrobacter group</taxon>
        <taxon>Erythrobacter</taxon>
    </lineage>
</organism>
<keyword evidence="2" id="KW-1185">Reference proteome</keyword>
<dbReference type="Proteomes" id="UP000504693">
    <property type="component" value="Chromosome"/>
</dbReference>
<proteinExistence type="predicted"/>
<dbReference type="KEGG" id="emv:HQR01_08600"/>
<dbReference type="AlphaFoldDB" id="A0A7D3XHW1"/>
<protein>
    <submittedName>
        <fullName evidence="1">Uncharacterized protein</fullName>
    </submittedName>
</protein>
<name>A0A7D3XHW1_9SPHN</name>
<gene>
    <name evidence="1" type="ORF">HQR01_08600</name>
</gene>
<accession>A0A7D3XHW1</accession>
<dbReference type="EMBL" id="CP053921">
    <property type="protein sequence ID" value="QKG71418.1"/>
    <property type="molecule type" value="Genomic_DNA"/>
</dbReference>